<organism evidence="2 3">
    <name type="scientific">Candidatus Merdicola faecigallinarum</name>
    <dbReference type="NCBI Taxonomy" id="2840862"/>
    <lineage>
        <taxon>Bacteria</taxon>
        <taxon>Bacillati</taxon>
        <taxon>Bacillota</taxon>
        <taxon>Clostridia</taxon>
        <taxon>Candidatus Merdicola</taxon>
    </lineage>
</organism>
<comment type="caution">
    <text evidence="2">The sequence shown here is derived from an EMBL/GenBank/DDBJ whole genome shotgun (WGS) entry which is preliminary data.</text>
</comment>
<sequence length="539" mass="62362">MDVIERIQYQNNFLSGKNINNNINILWGKALPILMHRKYLYDRFTRKYDKSDVVVALEYYITIIASGYFGGKEPQYKVRKINDTQKNILKKIFDKIFGDKNDPDEFQAIIDYITKYNDNGSFFYDCVKDYITTGACYGLVFENNENEEVYAHTSSLNTVAIWNYETPQKKIGLLRAWFENTASGGIETHLEIITKDYKKQYVDGIEKKDINQNVKYEFTEVKDSKKEVLWNDVPCFAVENPDCLGFFENVITLIKKHEQVIRNNANTFEYNDNAKLKITGFTPDNEAIIQATDKDGQPQVDSNGQPIMINNPARKKEDEAILNAKVFYTPDQSGDIDWVTKDINDTASENHKKTCLDMALMISGVPNVTDQGFTNADNASALEKKFFPLEQVLQQADHLFKAELLRMWRMITERINLKKNKQYDFRDIEIILTRNLPTDTESVVNAWLKLRGLLSDKTVIEHLPYDLDSEAELAEMDMQNEANIEKNLENMQKMGQDTSNAQLNTEQQNQQTQSQDNKKMKENQEVKQNNIKQSDTVTK</sequence>
<accession>A0A9D1M0K9</accession>
<protein>
    <submittedName>
        <fullName evidence="2">Phage portal protein</fullName>
    </submittedName>
</protein>
<dbReference type="Proteomes" id="UP000824093">
    <property type="component" value="Unassembled WGS sequence"/>
</dbReference>
<feature type="region of interest" description="Disordered" evidence="1">
    <location>
        <begin position="496"/>
        <end position="539"/>
    </location>
</feature>
<feature type="compositionally biased region" description="Polar residues" evidence="1">
    <location>
        <begin position="526"/>
        <end position="539"/>
    </location>
</feature>
<feature type="compositionally biased region" description="Basic and acidic residues" evidence="1">
    <location>
        <begin position="516"/>
        <end position="525"/>
    </location>
</feature>
<dbReference type="Pfam" id="PF05133">
    <property type="entry name" value="SPP1_portal"/>
    <property type="match status" value="1"/>
</dbReference>
<reference evidence="2" key="2">
    <citation type="journal article" date="2021" name="PeerJ">
        <title>Extensive microbial diversity within the chicken gut microbiome revealed by metagenomics and culture.</title>
        <authorList>
            <person name="Gilroy R."/>
            <person name="Ravi A."/>
            <person name="Getino M."/>
            <person name="Pursley I."/>
            <person name="Horton D.L."/>
            <person name="Alikhan N.F."/>
            <person name="Baker D."/>
            <person name="Gharbi K."/>
            <person name="Hall N."/>
            <person name="Watson M."/>
            <person name="Adriaenssens E.M."/>
            <person name="Foster-Nyarko E."/>
            <person name="Jarju S."/>
            <person name="Secka A."/>
            <person name="Antonio M."/>
            <person name="Oren A."/>
            <person name="Chaudhuri R.R."/>
            <person name="La Ragione R."/>
            <person name="Hildebrand F."/>
            <person name="Pallen M.J."/>
        </authorList>
    </citation>
    <scope>NUCLEOTIDE SEQUENCE</scope>
    <source>
        <strain evidence="2">CHK195-15760</strain>
    </source>
</reference>
<dbReference type="InterPro" id="IPR021145">
    <property type="entry name" value="Portal_protein_SPP1_Gp6-like"/>
</dbReference>
<evidence type="ECO:0000313" key="3">
    <source>
        <dbReference type="Proteomes" id="UP000824093"/>
    </source>
</evidence>
<reference evidence="2" key="1">
    <citation type="submission" date="2020-10" db="EMBL/GenBank/DDBJ databases">
        <authorList>
            <person name="Gilroy R."/>
        </authorList>
    </citation>
    <scope>NUCLEOTIDE SEQUENCE</scope>
    <source>
        <strain evidence="2">CHK195-15760</strain>
    </source>
</reference>
<feature type="compositionally biased region" description="Low complexity" evidence="1">
    <location>
        <begin position="500"/>
        <end position="515"/>
    </location>
</feature>
<evidence type="ECO:0000313" key="2">
    <source>
        <dbReference type="EMBL" id="HIU51417.1"/>
    </source>
</evidence>
<proteinExistence type="predicted"/>
<gene>
    <name evidence="2" type="ORF">IAB70_02145</name>
</gene>
<evidence type="ECO:0000256" key="1">
    <source>
        <dbReference type="SAM" id="MobiDB-lite"/>
    </source>
</evidence>
<dbReference type="EMBL" id="DVNH01000016">
    <property type="protein sequence ID" value="HIU51417.1"/>
    <property type="molecule type" value="Genomic_DNA"/>
</dbReference>
<name>A0A9D1M0K9_9FIRM</name>
<dbReference type="AlphaFoldDB" id="A0A9D1M0K9"/>